<dbReference type="InterPro" id="IPR026489">
    <property type="entry name" value="CXC_dom"/>
</dbReference>
<dbReference type="PANTHER" id="PTHR45747:SF4">
    <property type="entry name" value="HISTONE-LYSINE N-METHYLTRANSFERASE E(Z)"/>
    <property type="match status" value="1"/>
</dbReference>
<evidence type="ECO:0000313" key="11">
    <source>
        <dbReference type="Proteomes" id="UP000025227"/>
    </source>
</evidence>
<evidence type="ECO:0000256" key="7">
    <source>
        <dbReference type="ARBA" id="ARBA00048568"/>
    </source>
</evidence>
<evidence type="ECO:0000256" key="2">
    <source>
        <dbReference type="ARBA" id="ARBA00022603"/>
    </source>
</evidence>
<dbReference type="EC" id="2.1.1.356" evidence="1"/>
<feature type="compositionally biased region" description="Low complexity" evidence="8">
    <location>
        <begin position="61"/>
        <end position="74"/>
    </location>
</feature>
<keyword evidence="3" id="KW-0808">Transferase</keyword>
<accession>A0A7I4Y882</accession>
<feature type="compositionally biased region" description="Basic residues" evidence="8">
    <location>
        <begin position="99"/>
        <end position="110"/>
    </location>
</feature>
<proteinExistence type="predicted"/>
<feature type="region of interest" description="Disordered" evidence="8">
    <location>
        <begin position="507"/>
        <end position="533"/>
    </location>
</feature>
<keyword evidence="6" id="KW-0804">Transcription</keyword>
<dbReference type="SMART" id="SM00317">
    <property type="entry name" value="SET"/>
    <property type="match status" value="1"/>
</dbReference>
<evidence type="ECO:0000313" key="12">
    <source>
        <dbReference type="WBParaSite" id="HCON_00064580-00001"/>
    </source>
</evidence>
<keyword evidence="5" id="KW-0805">Transcription regulation</keyword>
<dbReference type="GO" id="GO:0140951">
    <property type="term" value="F:histone H3K27 trimethyltransferase activity"/>
    <property type="evidence" value="ECO:0007669"/>
    <property type="project" value="UniProtKB-EC"/>
</dbReference>
<feature type="compositionally biased region" description="Polar residues" evidence="8">
    <location>
        <begin position="524"/>
        <end position="533"/>
    </location>
</feature>
<protein>
    <recommendedName>
        <fullName evidence="1">[histone H3]-lysine(27) N-trimethyltransferase</fullName>
        <ecNumber evidence="1">2.1.1.356</ecNumber>
    </recommendedName>
</protein>
<dbReference type="Pfam" id="PF21358">
    <property type="entry name" value="Ezh2_MCSS"/>
    <property type="match status" value="1"/>
</dbReference>
<feature type="domain" description="CXC" evidence="10">
    <location>
        <begin position="612"/>
        <end position="728"/>
    </location>
</feature>
<dbReference type="WBParaSite" id="HCON_00064580-00001">
    <property type="protein sequence ID" value="HCON_00064580-00001"/>
    <property type="gene ID" value="HCON_00064580"/>
</dbReference>
<dbReference type="GO" id="GO:0031507">
    <property type="term" value="P:heterochromatin formation"/>
    <property type="evidence" value="ECO:0007669"/>
    <property type="project" value="TreeGrafter"/>
</dbReference>
<evidence type="ECO:0000256" key="3">
    <source>
        <dbReference type="ARBA" id="ARBA00022679"/>
    </source>
</evidence>
<feature type="compositionally biased region" description="Basic and acidic residues" evidence="8">
    <location>
        <begin position="901"/>
        <end position="923"/>
    </location>
</feature>
<sequence length="940" mass="106037">MTPGNLGIANEEAYARQSIVSRRPVGRPRKSNHTSTPEEVSNKEQPAAESPSGRGFKRKTLLSSTESLSSSTISQDDVDYKPPASLSSRTAAAGTTCVIKRRRRGRPRKQGKTEPASMTVSSPSMASRLTVAADEPSSSRGRKRKTPVSLLKKKKEITVEDEKNKMELDDSLSDLDCDSSVLDESLLCLGSDDEFEDERLLDEAFLKKCGRRVMEVYFTVIKDYNDRIRKEEAPNFAKIIKKLPLRRYHTYDDSTPTKLVLEPDDLSEFITHFKITDCRNMNAQRCGVRFLPALELRPRTAYWVHTECNIRADEEHRLSHIPFVSEDHDDKQFCAELRKLYDEGIHGADRGCDKYINDYIMFNMLEILKQDWEDRSNSEKIMDHIYYAIFKLFPNKLSHRQLVTARGDLEERFAPGRTPSKSTQELRSRSDQNFHSVNVLCCERCYQYDCVLHGPYDEEVKPFKRRQGERAPRPKPCGPHCHLNDAQSGKQASDCHYFLNVSNGMCDKKQASSRSPSSPRSRNRQLNGFTDSASSNVLNGQISNGKVSPFANPTLMNILVALLAGEQTSTCLITAQMNMICQDIGVPSKTCSEIHRLASQLAQTNASLTPEHKKVSVKDKHRSFRSFTWADGKGQVENKERMVPCSHSGHCDGNSQCVCSSASGICSKFCGCPPDCRMRFPGCRCAPGNCRTKQCQCYFARWECDPDLCKSCKCDDLSMDGEKCRNVPLQRGHQKLLKVGISGIAGWGCFIQETADKGDLIAEYTGEVISKWESERRGLIYDKFCTSYIFGMNNDQFIDATRVGNLIRFANHSNNNANCSSEIKIVNGEHRIGVYASRHILFGEELLFDYNYGQTWNKFVPIEKSIKAQANRSTPDSDSSRTAGSQSKPDKLRRTVLKKSVKAELKTSDDIAPKKEPKPHDDSLSSTKLSKQRMRLQRKA</sequence>
<dbReference type="InterPro" id="IPR046341">
    <property type="entry name" value="SET_dom_sf"/>
</dbReference>
<dbReference type="PROSITE" id="PS50280">
    <property type="entry name" value="SET"/>
    <property type="match status" value="1"/>
</dbReference>
<evidence type="ECO:0000256" key="6">
    <source>
        <dbReference type="ARBA" id="ARBA00023163"/>
    </source>
</evidence>
<feature type="compositionally biased region" description="Polar residues" evidence="8">
    <location>
        <begin position="868"/>
        <end position="887"/>
    </location>
</feature>
<dbReference type="InterPro" id="IPR041355">
    <property type="entry name" value="Pre-SET_CXC"/>
</dbReference>
<reference evidence="12" key="1">
    <citation type="submission" date="2020-12" db="UniProtKB">
        <authorList>
            <consortium name="WormBaseParasite"/>
        </authorList>
    </citation>
    <scope>IDENTIFICATION</scope>
    <source>
        <strain evidence="12">MHco3</strain>
    </source>
</reference>
<evidence type="ECO:0000259" key="10">
    <source>
        <dbReference type="PROSITE" id="PS51633"/>
    </source>
</evidence>
<keyword evidence="11" id="KW-1185">Reference proteome</keyword>
<dbReference type="InterPro" id="IPR045318">
    <property type="entry name" value="EZH1/2-like"/>
</dbReference>
<keyword evidence="4" id="KW-0949">S-adenosyl-L-methionine</keyword>
<feature type="compositionally biased region" description="Basic residues" evidence="8">
    <location>
        <begin position="140"/>
        <end position="150"/>
    </location>
</feature>
<dbReference type="Proteomes" id="UP000025227">
    <property type="component" value="Unplaced"/>
</dbReference>
<dbReference type="Pfam" id="PF00856">
    <property type="entry name" value="SET"/>
    <property type="match status" value="1"/>
</dbReference>
<keyword evidence="2" id="KW-0489">Methyltransferase</keyword>
<dbReference type="SUPFAM" id="SSF82199">
    <property type="entry name" value="SET domain"/>
    <property type="match status" value="1"/>
</dbReference>
<dbReference type="AlphaFoldDB" id="A0A7I4Y882"/>
<dbReference type="InterPro" id="IPR001214">
    <property type="entry name" value="SET_dom"/>
</dbReference>
<organism evidence="11 12">
    <name type="scientific">Haemonchus contortus</name>
    <name type="common">Barber pole worm</name>
    <dbReference type="NCBI Taxonomy" id="6289"/>
    <lineage>
        <taxon>Eukaryota</taxon>
        <taxon>Metazoa</taxon>
        <taxon>Ecdysozoa</taxon>
        <taxon>Nematoda</taxon>
        <taxon>Chromadorea</taxon>
        <taxon>Rhabditida</taxon>
        <taxon>Rhabditina</taxon>
        <taxon>Rhabditomorpha</taxon>
        <taxon>Strongyloidea</taxon>
        <taxon>Trichostrongylidae</taxon>
        <taxon>Haemonchus</taxon>
    </lineage>
</organism>
<dbReference type="PANTHER" id="PTHR45747">
    <property type="entry name" value="HISTONE-LYSINE N-METHYLTRANSFERASE E(Z)"/>
    <property type="match status" value="1"/>
</dbReference>
<feature type="region of interest" description="Disordered" evidence="8">
    <location>
        <begin position="868"/>
        <end position="940"/>
    </location>
</feature>
<dbReference type="OMA" id="SSCECFC"/>
<dbReference type="GO" id="GO:0003682">
    <property type="term" value="F:chromatin binding"/>
    <property type="evidence" value="ECO:0007669"/>
    <property type="project" value="TreeGrafter"/>
</dbReference>
<dbReference type="OrthoDB" id="6141102at2759"/>
<evidence type="ECO:0000259" key="9">
    <source>
        <dbReference type="PROSITE" id="PS50280"/>
    </source>
</evidence>
<dbReference type="GO" id="GO:0035098">
    <property type="term" value="C:ESC/E(Z) complex"/>
    <property type="evidence" value="ECO:0007669"/>
    <property type="project" value="TreeGrafter"/>
</dbReference>
<feature type="domain" description="SET" evidence="9">
    <location>
        <begin position="735"/>
        <end position="851"/>
    </location>
</feature>
<dbReference type="Gene3D" id="2.170.270.10">
    <property type="entry name" value="SET domain"/>
    <property type="match status" value="1"/>
</dbReference>
<feature type="compositionally biased region" description="Polar residues" evidence="8">
    <location>
        <begin position="116"/>
        <end position="127"/>
    </location>
</feature>
<dbReference type="InterPro" id="IPR048358">
    <property type="entry name" value="EZH1/2_MCSS"/>
</dbReference>
<comment type="catalytic activity">
    <reaction evidence="7">
        <text>L-lysyl(27)-[histone H3] + 3 S-adenosyl-L-methionine = N(6),N(6),N(6)-trimethyl-L-lysyl(27)-[histone H3] + 3 S-adenosyl-L-homocysteine + 3 H(+)</text>
        <dbReference type="Rhea" id="RHEA:60292"/>
        <dbReference type="Rhea" id="RHEA-COMP:15535"/>
        <dbReference type="Rhea" id="RHEA-COMP:15548"/>
        <dbReference type="ChEBI" id="CHEBI:15378"/>
        <dbReference type="ChEBI" id="CHEBI:29969"/>
        <dbReference type="ChEBI" id="CHEBI:57856"/>
        <dbReference type="ChEBI" id="CHEBI:59789"/>
        <dbReference type="ChEBI" id="CHEBI:61961"/>
        <dbReference type="EC" id="2.1.1.356"/>
    </reaction>
</comment>
<dbReference type="PROSITE" id="PS51633">
    <property type="entry name" value="CXC"/>
    <property type="match status" value="1"/>
</dbReference>
<name>A0A7I4Y882_HAECO</name>
<feature type="compositionally biased region" description="Basic residues" evidence="8">
    <location>
        <begin position="930"/>
        <end position="940"/>
    </location>
</feature>
<dbReference type="Pfam" id="PF18264">
    <property type="entry name" value="preSET_CXC"/>
    <property type="match status" value="1"/>
</dbReference>
<evidence type="ECO:0000256" key="5">
    <source>
        <dbReference type="ARBA" id="ARBA00023015"/>
    </source>
</evidence>
<feature type="region of interest" description="Disordered" evidence="8">
    <location>
        <begin position="1"/>
        <end position="150"/>
    </location>
</feature>
<evidence type="ECO:0000256" key="1">
    <source>
        <dbReference type="ARBA" id="ARBA00012186"/>
    </source>
</evidence>
<dbReference type="GO" id="GO:0032259">
    <property type="term" value="P:methylation"/>
    <property type="evidence" value="ECO:0007669"/>
    <property type="project" value="UniProtKB-KW"/>
</dbReference>
<evidence type="ECO:0000256" key="8">
    <source>
        <dbReference type="SAM" id="MobiDB-lite"/>
    </source>
</evidence>
<evidence type="ECO:0000256" key="4">
    <source>
        <dbReference type="ARBA" id="ARBA00022691"/>
    </source>
</evidence>